<name>A0AAV8ZAM3_9CUCU</name>
<dbReference type="PANTHER" id="PTHR11257">
    <property type="entry name" value="CHEMOSENSORY PROTEIN-RELATED"/>
    <property type="match status" value="1"/>
</dbReference>
<dbReference type="InterPro" id="IPR005055">
    <property type="entry name" value="A10/PebIII"/>
</dbReference>
<dbReference type="SUPFAM" id="SSF100910">
    <property type="entry name" value="Chemosensory protein Csp2"/>
    <property type="match status" value="1"/>
</dbReference>
<feature type="chain" id="PRO_5043664558" description="Chemosensory protein" evidence="1">
    <location>
        <begin position="20"/>
        <end position="104"/>
    </location>
</feature>
<dbReference type="PANTHER" id="PTHR11257:SF13">
    <property type="entry name" value="GEO07322P1"/>
    <property type="match status" value="1"/>
</dbReference>
<protein>
    <recommendedName>
        <fullName evidence="4">Chemosensory protein</fullName>
    </recommendedName>
</protein>
<keyword evidence="1" id="KW-0732">Signal</keyword>
<evidence type="ECO:0008006" key="4">
    <source>
        <dbReference type="Google" id="ProtNLM"/>
    </source>
</evidence>
<dbReference type="InterPro" id="IPR036682">
    <property type="entry name" value="OS_D_A10/PebIII_sf"/>
</dbReference>
<dbReference type="Pfam" id="PF03392">
    <property type="entry name" value="OS-D"/>
    <property type="match status" value="1"/>
</dbReference>
<evidence type="ECO:0000313" key="2">
    <source>
        <dbReference type="EMBL" id="KAJ8960208.1"/>
    </source>
</evidence>
<evidence type="ECO:0000313" key="3">
    <source>
        <dbReference type="Proteomes" id="UP001162162"/>
    </source>
</evidence>
<keyword evidence="3" id="KW-1185">Reference proteome</keyword>
<comment type="caution">
    <text evidence="2">The sequence shown here is derived from an EMBL/GenBank/DDBJ whole genome shotgun (WGS) entry which is preliminary data.</text>
</comment>
<proteinExistence type="predicted"/>
<organism evidence="2 3">
    <name type="scientific">Aromia moschata</name>
    <dbReference type="NCBI Taxonomy" id="1265417"/>
    <lineage>
        <taxon>Eukaryota</taxon>
        <taxon>Metazoa</taxon>
        <taxon>Ecdysozoa</taxon>
        <taxon>Arthropoda</taxon>
        <taxon>Hexapoda</taxon>
        <taxon>Insecta</taxon>
        <taxon>Pterygota</taxon>
        <taxon>Neoptera</taxon>
        <taxon>Endopterygota</taxon>
        <taxon>Coleoptera</taxon>
        <taxon>Polyphaga</taxon>
        <taxon>Cucujiformia</taxon>
        <taxon>Chrysomeloidea</taxon>
        <taxon>Cerambycidae</taxon>
        <taxon>Cerambycinae</taxon>
        <taxon>Callichromatini</taxon>
        <taxon>Aromia</taxon>
    </lineage>
</organism>
<sequence>MGRCIGLLCFLCAVAIALGQTYSDKYDKIDIDKILSSKRILNNYIKCILDEGPCTAEGREIKQHIPEAVTTNCEKCTAAQKRIVRKASTFIMRNQPQQWERIRE</sequence>
<evidence type="ECO:0000256" key="1">
    <source>
        <dbReference type="SAM" id="SignalP"/>
    </source>
</evidence>
<gene>
    <name evidence="2" type="ORF">NQ318_003932</name>
</gene>
<dbReference type="Gene3D" id="1.10.2080.10">
    <property type="entry name" value="Insect odorant-binding protein A10/Ejaculatory bulb-specific protein 3"/>
    <property type="match status" value="1"/>
</dbReference>
<dbReference type="EMBL" id="JAPWTK010000009">
    <property type="protein sequence ID" value="KAJ8960208.1"/>
    <property type="molecule type" value="Genomic_DNA"/>
</dbReference>
<accession>A0AAV8ZAM3</accession>
<dbReference type="AlphaFoldDB" id="A0AAV8ZAM3"/>
<reference evidence="2" key="1">
    <citation type="journal article" date="2023" name="Insect Mol. Biol.">
        <title>Genome sequencing provides insights into the evolution of gene families encoding plant cell wall-degrading enzymes in longhorned beetles.</title>
        <authorList>
            <person name="Shin N.R."/>
            <person name="Okamura Y."/>
            <person name="Kirsch R."/>
            <person name="Pauchet Y."/>
        </authorList>
    </citation>
    <scope>NUCLEOTIDE SEQUENCE</scope>
    <source>
        <strain evidence="2">AMC_N1</strain>
    </source>
</reference>
<dbReference type="Proteomes" id="UP001162162">
    <property type="component" value="Unassembled WGS sequence"/>
</dbReference>
<feature type="signal peptide" evidence="1">
    <location>
        <begin position="1"/>
        <end position="19"/>
    </location>
</feature>